<dbReference type="Gene3D" id="1.20.1600.10">
    <property type="entry name" value="Outer membrane efflux proteins (OEP)"/>
    <property type="match status" value="1"/>
</dbReference>
<dbReference type="Proteomes" id="UP001170713">
    <property type="component" value="Unassembled WGS sequence"/>
</dbReference>
<dbReference type="InterPro" id="IPR051906">
    <property type="entry name" value="TolC-like"/>
</dbReference>
<dbReference type="EMBL" id="JAQJJC010000001">
    <property type="protein sequence ID" value="MDN5113364.1"/>
    <property type="molecule type" value="Genomic_DNA"/>
</dbReference>
<keyword evidence="3" id="KW-0813">Transport</keyword>
<evidence type="ECO:0000256" key="8">
    <source>
        <dbReference type="SAM" id="SignalP"/>
    </source>
</evidence>
<comment type="similarity">
    <text evidence="2">Belongs to the outer membrane factor (OMF) (TC 1.B.17) family.</text>
</comment>
<dbReference type="PANTHER" id="PTHR30026">
    <property type="entry name" value="OUTER MEMBRANE PROTEIN TOLC"/>
    <property type="match status" value="1"/>
</dbReference>
<evidence type="ECO:0000256" key="4">
    <source>
        <dbReference type="ARBA" id="ARBA00022452"/>
    </source>
</evidence>
<evidence type="ECO:0000256" key="7">
    <source>
        <dbReference type="ARBA" id="ARBA00023237"/>
    </source>
</evidence>
<reference evidence="9" key="1">
    <citation type="journal article" date="2023" name="Microorganisms">
        <title>Genomic Characterization of Arcobacter butzleri Strains Isolated from Various Sources in Lithuania.</title>
        <authorList>
            <person name="Uljanovas D."/>
            <person name="Golz G."/>
            <person name="Fleischmann S."/>
            <person name="Kudirkiene E."/>
            <person name="Kasetiene N."/>
            <person name="Grineviciene A."/>
            <person name="Tamuleviciene E."/>
            <person name="Aksomaitiene J."/>
            <person name="Alter T."/>
            <person name="Malakauskas M."/>
        </authorList>
    </citation>
    <scope>NUCLEOTIDE SEQUENCE</scope>
    <source>
        <strain evidence="9">W48</strain>
    </source>
</reference>
<dbReference type="GO" id="GO:0009279">
    <property type="term" value="C:cell outer membrane"/>
    <property type="evidence" value="ECO:0007669"/>
    <property type="project" value="UniProtKB-SubCell"/>
</dbReference>
<keyword evidence="6" id="KW-0472">Membrane</keyword>
<keyword evidence="7" id="KW-0998">Cell outer membrane</keyword>
<evidence type="ECO:0000313" key="10">
    <source>
        <dbReference type="Proteomes" id="UP001170713"/>
    </source>
</evidence>
<dbReference type="RefSeq" id="WP_301342427.1">
    <property type="nucleotide sequence ID" value="NZ_JAQJJC010000001.1"/>
</dbReference>
<proteinExistence type="inferred from homology"/>
<accession>A0AAW7Q2G4</accession>
<evidence type="ECO:0000256" key="6">
    <source>
        <dbReference type="ARBA" id="ARBA00023136"/>
    </source>
</evidence>
<comment type="caution">
    <text evidence="9">The sequence shown here is derived from an EMBL/GenBank/DDBJ whole genome shotgun (WGS) entry which is preliminary data.</text>
</comment>
<reference evidence="9" key="2">
    <citation type="submission" date="2023-01" db="EMBL/GenBank/DDBJ databases">
        <authorList>
            <person name="Uljanovas D."/>
        </authorList>
    </citation>
    <scope>NUCLEOTIDE SEQUENCE</scope>
    <source>
        <strain evidence="9">W48</strain>
    </source>
</reference>
<evidence type="ECO:0000256" key="5">
    <source>
        <dbReference type="ARBA" id="ARBA00022692"/>
    </source>
</evidence>
<evidence type="ECO:0000256" key="1">
    <source>
        <dbReference type="ARBA" id="ARBA00004442"/>
    </source>
</evidence>
<dbReference type="GO" id="GO:1990281">
    <property type="term" value="C:efflux pump complex"/>
    <property type="evidence" value="ECO:0007669"/>
    <property type="project" value="TreeGrafter"/>
</dbReference>
<dbReference type="InterPro" id="IPR003423">
    <property type="entry name" value="OMP_efflux"/>
</dbReference>
<name>A0AAW7Q2G4_9BACT</name>
<feature type="chain" id="PRO_5043633732" evidence="8">
    <location>
        <begin position="17"/>
        <end position="425"/>
    </location>
</feature>
<sequence length="425" mass="50920">MKKVLFFIFLNSFAFAQTYNLVDLYKLSFENSESYKVSKLKNEYSDDEVDKSLSAFYPKVNIETEFMKINEFPVIVDGVEQERRDDRKDTTFTVEQTIYDRSKYLDYKLKKNDFLQSEFDINKEHQELVFDVIRYYLESLLKAKQIELANQKLKRLETILLRAQVKLENGFISKADYLEAKLQRDELITQTIKRKLDYTVSKSFLEKLSGTNNIEIKKNINLAFFNTNHLKEYSDKIEENLDVQIQKLKVKKSDIKVSQSISDFEPTLLLKYEHVANDVPENENERTLSLFLKFNIFNGFYDTKNYQQSRIEKNIERLNFDKLLKDVDQNIKNKITNLNSYFEIIQSYPEVLESKKFILDGMQERFNIGTKSIIDLLDEENEYFEKLNIFTEYQYQFLLEYTELMRYTNYLNEDFLNEVDRLIYD</sequence>
<dbReference type="SUPFAM" id="SSF56954">
    <property type="entry name" value="Outer membrane efflux proteins (OEP)"/>
    <property type="match status" value="1"/>
</dbReference>
<dbReference type="GO" id="GO:0015562">
    <property type="term" value="F:efflux transmembrane transporter activity"/>
    <property type="evidence" value="ECO:0007669"/>
    <property type="project" value="InterPro"/>
</dbReference>
<evidence type="ECO:0000256" key="3">
    <source>
        <dbReference type="ARBA" id="ARBA00022448"/>
    </source>
</evidence>
<keyword evidence="8" id="KW-0732">Signal</keyword>
<comment type="subcellular location">
    <subcellularLocation>
        <location evidence="1">Cell outer membrane</location>
    </subcellularLocation>
</comment>
<dbReference type="Pfam" id="PF02321">
    <property type="entry name" value="OEP"/>
    <property type="match status" value="1"/>
</dbReference>
<protein>
    <submittedName>
        <fullName evidence="9">TolC family protein</fullName>
    </submittedName>
</protein>
<feature type="signal peptide" evidence="8">
    <location>
        <begin position="1"/>
        <end position="16"/>
    </location>
</feature>
<keyword evidence="5" id="KW-0812">Transmembrane</keyword>
<organism evidence="9 10">
    <name type="scientific">Aliarcobacter butzleri</name>
    <dbReference type="NCBI Taxonomy" id="28197"/>
    <lineage>
        <taxon>Bacteria</taxon>
        <taxon>Pseudomonadati</taxon>
        <taxon>Campylobacterota</taxon>
        <taxon>Epsilonproteobacteria</taxon>
        <taxon>Campylobacterales</taxon>
        <taxon>Arcobacteraceae</taxon>
        <taxon>Aliarcobacter</taxon>
    </lineage>
</organism>
<evidence type="ECO:0000256" key="2">
    <source>
        <dbReference type="ARBA" id="ARBA00007613"/>
    </source>
</evidence>
<evidence type="ECO:0000313" key="9">
    <source>
        <dbReference type="EMBL" id="MDN5113364.1"/>
    </source>
</evidence>
<dbReference type="PANTHER" id="PTHR30026:SF20">
    <property type="entry name" value="OUTER MEMBRANE PROTEIN TOLC"/>
    <property type="match status" value="1"/>
</dbReference>
<dbReference type="AlphaFoldDB" id="A0AAW7Q2G4"/>
<gene>
    <name evidence="9" type="ORF">PJV88_01780</name>
</gene>
<keyword evidence="4" id="KW-1134">Transmembrane beta strand</keyword>
<dbReference type="GO" id="GO:0015288">
    <property type="term" value="F:porin activity"/>
    <property type="evidence" value="ECO:0007669"/>
    <property type="project" value="TreeGrafter"/>
</dbReference>